<dbReference type="GO" id="GO:0000917">
    <property type="term" value="P:division septum assembly"/>
    <property type="evidence" value="ECO:0007669"/>
    <property type="project" value="UniProtKB-KW"/>
</dbReference>
<dbReference type="GO" id="GO:0009898">
    <property type="term" value="C:cytoplasmic side of plasma membrane"/>
    <property type="evidence" value="ECO:0007669"/>
    <property type="project" value="TreeGrafter"/>
</dbReference>
<dbReference type="Proteomes" id="UP000823990">
    <property type="component" value="Unassembled WGS sequence"/>
</dbReference>
<dbReference type="NCBIfam" id="TIGR01968">
    <property type="entry name" value="minD_bact"/>
    <property type="match status" value="1"/>
</dbReference>
<evidence type="ECO:0000259" key="11">
    <source>
        <dbReference type="Pfam" id="PF01656"/>
    </source>
</evidence>
<dbReference type="PANTHER" id="PTHR43384:SF6">
    <property type="entry name" value="SEPTUM SITE-DETERMINING PROTEIN MIND HOMOLOG, CHLOROPLASTIC"/>
    <property type="match status" value="1"/>
</dbReference>
<accession>A0A9D1TR36</accession>
<dbReference type="EMBL" id="DXHS01000058">
    <property type="protein sequence ID" value="HIW02358.1"/>
    <property type="molecule type" value="Genomic_DNA"/>
</dbReference>
<dbReference type="Gene3D" id="3.40.50.300">
    <property type="entry name" value="P-loop containing nucleotide triphosphate hydrolases"/>
    <property type="match status" value="1"/>
</dbReference>
<evidence type="ECO:0000256" key="9">
    <source>
        <dbReference type="ARBA" id="ARBA00032845"/>
    </source>
</evidence>
<dbReference type="GO" id="GO:0016887">
    <property type="term" value="F:ATP hydrolysis activity"/>
    <property type="evidence" value="ECO:0007669"/>
    <property type="project" value="InterPro"/>
</dbReference>
<evidence type="ECO:0000256" key="10">
    <source>
        <dbReference type="PIRSR" id="PIRSR003092-1"/>
    </source>
</evidence>
<dbReference type="AlphaFoldDB" id="A0A9D1TR36"/>
<dbReference type="GO" id="GO:0051782">
    <property type="term" value="P:negative regulation of cell division"/>
    <property type="evidence" value="ECO:0007669"/>
    <property type="project" value="TreeGrafter"/>
</dbReference>
<reference evidence="12" key="2">
    <citation type="submission" date="2021-04" db="EMBL/GenBank/DDBJ databases">
        <authorList>
            <person name="Gilroy R."/>
        </authorList>
    </citation>
    <scope>NUCLEOTIDE SEQUENCE</scope>
    <source>
        <strain evidence="12">12435</strain>
    </source>
</reference>
<dbReference type="InterPro" id="IPR027417">
    <property type="entry name" value="P-loop_NTPase"/>
</dbReference>
<evidence type="ECO:0000256" key="8">
    <source>
        <dbReference type="ARBA" id="ARBA00025436"/>
    </source>
</evidence>
<organism evidence="12 13">
    <name type="scientific">Candidatus Protoclostridium stercorigallinarum</name>
    <dbReference type="NCBI Taxonomy" id="2838741"/>
    <lineage>
        <taxon>Bacteria</taxon>
        <taxon>Bacillati</taxon>
        <taxon>Bacillota</taxon>
        <taxon>Clostridia</taxon>
        <taxon>Candidatus Protoclostridium</taxon>
    </lineage>
</organism>
<keyword evidence="7" id="KW-0131">Cell cycle</keyword>
<dbReference type="PANTHER" id="PTHR43384">
    <property type="entry name" value="SEPTUM SITE-DETERMINING PROTEIN MIND HOMOLOG, CHLOROPLASTIC-RELATED"/>
    <property type="match status" value="1"/>
</dbReference>
<evidence type="ECO:0000256" key="6">
    <source>
        <dbReference type="ARBA" id="ARBA00023210"/>
    </source>
</evidence>
<dbReference type="Pfam" id="PF01656">
    <property type="entry name" value="CbiA"/>
    <property type="match status" value="1"/>
</dbReference>
<feature type="binding site" evidence="10">
    <location>
        <begin position="11"/>
        <end position="18"/>
    </location>
    <ligand>
        <name>ATP</name>
        <dbReference type="ChEBI" id="CHEBI:30616"/>
    </ligand>
</feature>
<sequence>MARTFVVTSGKGGVGKTTLTASLGRAFASMGEKTVALDADLGLNNLDVLLGIDSRIVYDIVDVAEGKCRMKQALVRDTDEPELYVLPGAHSYDRTAIDAQSMREIVGRLARSFDIVLVDCPAGIEAGFRRAVGACDEAVLVTTPHISSVRDAETVLTLLRQNGMTHIYTAVNRVRGDLVLSGEMLSRCDVERLLGTEVYGMIPEDDGMNLMSNSFDQGLSAGQSACAALARGILSGSPEVFDLTKKYRGLFGGLKRRMKRRL</sequence>
<evidence type="ECO:0000313" key="13">
    <source>
        <dbReference type="Proteomes" id="UP000823990"/>
    </source>
</evidence>
<dbReference type="InterPro" id="IPR010223">
    <property type="entry name" value="MinD"/>
</dbReference>
<dbReference type="InterPro" id="IPR025501">
    <property type="entry name" value="MinD_FleN"/>
</dbReference>
<comment type="function">
    <text evidence="8">ATPase required for the correct placement of the division site. Cell division inhibitors MinC and MinD act in concert to form an inhibitor capable of blocking formation of the polar Z ring septums. Rapidly oscillates between the poles of the cell to destabilize FtsZ filaments that have formed before they mature into polar Z rings.</text>
</comment>
<keyword evidence="5 10" id="KW-0067">ATP-binding</keyword>
<evidence type="ECO:0000256" key="7">
    <source>
        <dbReference type="ARBA" id="ARBA00023306"/>
    </source>
</evidence>
<proteinExistence type="inferred from homology"/>
<keyword evidence="4 10" id="KW-0547">Nucleotide-binding</keyword>
<dbReference type="GO" id="GO:0005829">
    <property type="term" value="C:cytosol"/>
    <property type="evidence" value="ECO:0007669"/>
    <property type="project" value="TreeGrafter"/>
</dbReference>
<dbReference type="GO" id="GO:0005524">
    <property type="term" value="F:ATP binding"/>
    <property type="evidence" value="ECO:0007669"/>
    <property type="project" value="UniProtKB-KW"/>
</dbReference>
<dbReference type="InterPro" id="IPR002586">
    <property type="entry name" value="CobQ/CobB/MinD/ParA_Nub-bd_dom"/>
</dbReference>
<dbReference type="PIRSF" id="PIRSF003092">
    <property type="entry name" value="MinD"/>
    <property type="match status" value="1"/>
</dbReference>
<protein>
    <recommendedName>
        <fullName evidence="2">Septum site-determining protein MinD</fullName>
    </recommendedName>
    <alternativeName>
        <fullName evidence="9">Cell division inhibitor MinD</fullName>
    </alternativeName>
</protein>
<gene>
    <name evidence="12" type="primary">minD</name>
    <name evidence="12" type="ORF">H9892_03380</name>
</gene>
<dbReference type="SUPFAM" id="SSF52540">
    <property type="entry name" value="P-loop containing nucleoside triphosphate hydrolases"/>
    <property type="match status" value="1"/>
</dbReference>
<evidence type="ECO:0000256" key="5">
    <source>
        <dbReference type="ARBA" id="ARBA00022840"/>
    </source>
</evidence>
<evidence type="ECO:0000256" key="1">
    <source>
        <dbReference type="ARBA" id="ARBA00010257"/>
    </source>
</evidence>
<keyword evidence="6" id="KW-0717">Septation</keyword>
<reference evidence="12" key="1">
    <citation type="journal article" date="2021" name="PeerJ">
        <title>Extensive microbial diversity within the chicken gut microbiome revealed by metagenomics and culture.</title>
        <authorList>
            <person name="Gilroy R."/>
            <person name="Ravi A."/>
            <person name="Getino M."/>
            <person name="Pursley I."/>
            <person name="Horton D.L."/>
            <person name="Alikhan N.F."/>
            <person name="Baker D."/>
            <person name="Gharbi K."/>
            <person name="Hall N."/>
            <person name="Watson M."/>
            <person name="Adriaenssens E.M."/>
            <person name="Foster-Nyarko E."/>
            <person name="Jarju S."/>
            <person name="Secka A."/>
            <person name="Antonio M."/>
            <person name="Oren A."/>
            <person name="Chaudhuri R.R."/>
            <person name="La Ragione R."/>
            <person name="Hildebrand F."/>
            <person name="Pallen M.J."/>
        </authorList>
    </citation>
    <scope>NUCLEOTIDE SEQUENCE</scope>
    <source>
        <strain evidence="12">12435</strain>
    </source>
</reference>
<evidence type="ECO:0000256" key="4">
    <source>
        <dbReference type="ARBA" id="ARBA00022741"/>
    </source>
</evidence>
<evidence type="ECO:0000313" key="12">
    <source>
        <dbReference type="EMBL" id="HIW02358.1"/>
    </source>
</evidence>
<comment type="similarity">
    <text evidence="1">Belongs to the ParA family. MinD subfamily.</text>
</comment>
<evidence type="ECO:0000256" key="3">
    <source>
        <dbReference type="ARBA" id="ARBA00022618"/>
    </source>
</evidence>
<evidence type="ECO:0000256" key="2">
    <source>
        <dbReference type="ARBA" id="ARBA00016887"/>
    </source>
</evidence>
<feature type="domain" description="CobQ/CobB/MinD/ParA nucleotide binding" evidence="11">
    <location>
        <begin position="6"/>
        <end position="208"/>
    </location>
</feature>
<dbReference type="InterPro" id="IPR050625">
    <property type="entry name" value="ParA/MinD_ATPase"/>
</dbReference>
<comment type="caution">
    <text evidence="12">The sequence shown here is derived from an EMBL/GenBank/DDBJ whole genome shotgun (WGS) entry which is preliminary data.</text>
</comment>
<name>A0A9D1TR36_9FIRM</name>
<keyword evidence="3" id="KW-0132">Cell division</keyword>